<dbReference type="InterPro" id="IPR007507">
    <property type="entry name" value="Glycos_transf_N"/>
</dbReference>
<evidence type="ECO:0000259" key="15">
    <source>
        <dbReference type="Pfam" id="PF04413"/>
    </source>
</evidence>
<comment type="pathway">
    <text evidence="2 13">Bacterial outer membrane biogenesis; LPS core biosynthesis.</text>
</comment>
<dbReference type="PANTHER" id="PTHR42755">
    <property type="entry name" value="3-DEOXY-MANNO-OCTULOSONATE CYTIDYLYLTRANSFERASE"/>
    <property type="match status" value="1"/>
</dbReference>
<dbReference type="FunFam" id="3.40.50.2000:FF:000032">
    <property type="entry name" value="3-deoxy-D-manno-octulosonic acid transferase"/>
    <property type="match status" value="1"/>
</dbReference>
<proteinExistence type="inferred from homology"/>
<comment type="similarity">
    <text evidence="3">Belongs to the glycosyltransferase group 1 family. Glycosyltransferase 30 subfamily.</text>
</comment>
<sequence length="426" mass="47420">MPTRYLYSSLLYIVQPFIWLKLGYRSLKAKSYRQRVSERYGFGPTLKQGGIWLHSVSVGETIASIPLVKALQAAYPQLPITITTMTPTGSEQVLKSFGDSVQHCYLPYDLPCAMRRLINNINPNIAIVMETELWPNMIHQLNKRNIPIMLANGRLSARSAKGYGKVKSLVSPMLNEISLIAAQYQADGDRYIELGLTREKLQVCGSVKFDINVSDTQRQHADELKHQWAADKPVWIAASTHAGEDEILLAAHKQLLQTVPNALLILVPRHPERFDEVTKLVANNQFRFLRKSHNEAVTADCQVIIGDTMGELMTLFGIADVAFIGGSLVERGGHNPLEPAAYGLPLIMGPHTFNFSSICTMLEDASALTTVSDEHTLEEQLRIFFKDKEKASIKGKKALAVLQLNQGSLAKHLALIDQLLGSRHDN</sequence>
<evidence type="ECO:0000256" key="9">
    <source>
        <dbReference type="ARBA" id="ARBA00031445"/>
    </source>
</evidence>
<evidence type="ECO:0000256" key="4">
    <source>
        <dbReference type="ARBA" id="ARBA00012621"/>
    </source>
</evidence>
<dbReference type="EMBL" id="JAUOPU010000010">
    <property type="protein sequence ID" value="MDO6543141.1"/>
    <property type="molecule type" value="Genomic_DNA"/>
</dbReference>
<dbReference type="Gene3D" id="3.40.50.11720">
    <property type="entry name" value="3-Deoxy-D-manno-octulosonic-acid transferase, N-terminal domain"/>
    <property type="match status" value="1"/>
</dbReference>
<dbReference type="FunFam" id="3.40.50.11720:FF:000001">
    <property type="entry name" value="3-deoxy-D-manno-octulosonic acid transferase"/>
    <property type="match status" value="1"/>
</dbReference>
<dbReference type="NCBIfam" id="NF004388">
    <property type="entry name" value="PRK05749.1-4"/>
    <property type="match status" value="1"/>
</dbReference>
<evidence type="ECO:0000256" key="5">
    <source>
        <dbReference type="ARBA" id="ARBA00019077"/>
    </source>
</evidence>
<evidence type="ECO:0000256" key="3">
    <source>
        <dbReference type="ARBA" id="ARBA00006380"/>
    </source>
</evidence>
<comment type="caution">
    <text evidence="16">The sequence shown here is derived from an EMBL/GenBank/DDBJ whole genome shotgun (WGS) entry which is preliminary data.</text>
</comment>
<dbReference type="RefSeq" id="WP_303499616.1">
    <property type="nucleotide sequence ID" value="NZ_JAUOPU010000010.1"/>
</dbReference>
<dbReference type="Pfam" id="PF00534">
    <property type="entry name" value="Glycos_transf_1"/>
    <property type="match status" value="1"/>
</dbReference>
<dbReference type="GO" id="GO:0043842">
    <property type="term" value="F:Kdo transferase activity"/>
    <property type="evidence" value="ECO:0007669"/>
    <property type="project" value="UniProtKB-EC"/>
</dbReference>
<evidence type="ECO:0000256" key="11">
    <source>
        <dbReference type="PIRSR" id="PIRSR639901-1"/>
    </source>
</evidence>
<feature type="site" description="Transition state stabilizer" evidence="12">
    <location>
        <position position="130"/>
    </location>
</feature>
<keyword evidence="6" id="KW-0997">Cell inner membrane</keyword>
<evidence type="ECO:0000256" key="1">
    <source>
        <dbReference type="ARBA" id="ARBA00004388"/>
    </source>
</evidence>
<dbReference type="GO" id="GO:0009245">
    <property type="term" value="P:lipid A biosynthetic process"/>
    <property type="evidence" value="ECO:0007669"/>
    <property type="project" value="TreeGrafter"/>
</dbReference>
<evidence type="ECO:0000259" key="14">
    <source>
        <dbReference type="Pfam" id="PF00534"/>
    </source>
</evidence>
<organism evidence="16 17">
    <name type="scientific">Photobacterium sanguinicancri</name>
    <dbReference type="NCBI Taxonomy" id="875932"/>
    <lineage>
        <taxon>Bacteria</taxon>
        <taxon>Pseudomonadati</taxon>
        <taxon>Pseudomonadota</taxon>
        <taxon>Gammaproteobacteria</taxon>
        <taxon>Vibrionales</taxon>
        <taxon>Vibrionaceae</taxon>
        <taxon>Photobacterium</taxon>
    </lineage>
</organism>
<evidence type="ECO:0000256" key="12">
    <source>
        <dbReference type="PIRSR" id="PIRSR639901-2"/>
    </source>
</evidence>
<evidence type="ECO:0000256" key="6">
    <source>
        <dbReference type="ARBA" id="ARBA00022519"/>
    </source>
</evidence>
<reference evidence="16" key="1">
    <citation type="submission" date="2023-07" db="EMBL/GenBank/DDBJ databases">
        <title>Genome content predicts the carbon catabolic preferences of heterotrophic bacteria.</title>
        <authorList>
            <person name="Gralka M."/>
        </authorList>
    </citation>
    <scope>NUCLEOTIDE SEQUENCE</scope>
    <source>
        <strain evidence="16">G2M05</strain>
    </source>
</reference>
<evidence type="ECO:0000256" key="10">
    <source>
        <dbReference type="ARBA" id="ARBA00049183"/>
    </source>
</evidence>
<evidence type="ECO:0000313" key="17">
    <source>
        <dbReference type="Proteomes" id="UP001170624"/>
    </source>
</evidence>
<dbReference type="GO" id="GO:0005886">
    <property type="term" value="C:plasma membrane"/>
    <property type="evidence" value="ECO:0007669"/>
    <property type="project" value="UniProtKB-SubCell"/>
</dbReference>
<dbReference type="PANTHER" id="PTHR42755:SF1">
    <property type="entry name" value="3-DEOXY-D-MANNO-OCTULOSONIC ACID TRANSFERASE, MITOCHONDRIAL-RELATED"/>
    <property type="match status" value="1"/>
</dbReference>
<dbReference type="NCBIfam" id="NF004385">
    <property type="entry name" value="PRK05749.1-1"/>
    <property type="match status" value="1"/>
</dbReference>
<accession>A0AAW7Y3J0</accession>
<evidence type="ECO:0000256" key="2">
    <source>
        <dbReference type="ARBA" id="ARBA00004713"/>
    </source>
</evidence>
<keyword evidence="13" id="KW-1003">Cell membrane</keyword>
<dbReference type="Gene3D" id="3.40.50.2000">
    <property type="entry name" value="Glycogen Phosphorylase B"/>
    <property type="match status" value="1"/>
</dbReference>
<feature type="domain" description="3-deoxy-D-manno-octulosonic-acid transferase N-terminal" evidence="15">
    <location>
        <begin position="34"/>
        <end position="211"/>
    </location>
</feature>
<feature type="site" description="Transition state stabilizer" evidence="12">
    <location>
        <position position="208"/>
    </location>
</feature>
<feature type="active site" description="Proton acceptor" evidence="11">
    <location>
        <position position="60"/>
    </location>
</feature>
<gene>
    <name evidence="16" type="primary">waaA</name>
    <name evidence="16" type="ORF">Q4568_11395</name>
</gene>
<keyword evidence="7 13" id="KW-0808">Transferase</keyword>
<keyword evidence="13" id="KW-0448">Lipopolysaccharide biosynthesis</keyword>
<keyword evidence="8" id="KW-0735">Signal-anchor</keyword>
<evidence type="ECO:0000256" key="7">
    <source>
        <dbReference type="ARBA" id="ARBA00022679"/>
    </source>
</evidence>
<dbReference type="AlphaFoldDB" id="A0AAW7Y3J0"/>
<comment type="catalytic activity">
    <reaction evidence="10 13">
        <text>lipid IVA (E. coli) + CMP-3-deoxy-beta-D-manno-octulosonate = alpha-Kdo-(2-&gt;6)-lipid IVA (E. coli) + CMP + H(+)</text>
        <dbReference type="Rhea" id="RHEA:28066"/>
        <dbReference type="ChEBI" id="CHEBI:15378"/>
        <dbReference type="ChEBI" id="CHEBI:58603"/>
        <dbReference type="ChEBI" id="CHEBI:60364"/>
        <dbReference type="ChEBI" id="CHEBI:60377"/>
        <dbReference type="ChEBI" id="CHEBI:85987"/>
        <dbReference type="EC" id="2.4.99.12"/>
    </reaction>
</comment>
<keyword evidence="6" id="KW-0472">Membrane</keyword>
<dbReference type="GO" id="GO:0009244">
    <property type="term" value="P:lipopolysaccharide core region biosynthetic process"/>
    <property type="evidence" value="ECO:0007669"/>
    <property type="project" value="UniProtKB-UniRule"/>
</dbReference>
<name>A0AAW7Y3J0_9GAMM</name>
<protein>
    <recommendedName>
        <fullName evidence="5 13">3-deoxy-D-manno-octulosonic acid transferase</fullName>
        <shortName evidence="13">Kdo transferase</shortName>
        <ecNumber evidence="4 13">2.4.99.12</ecNumber>
    </recommendedName>
    <alternativeName>
        <fullName evidence="9 13">Lipid IV(A) 3-deoxy-D-manno-octulosonic acid transferase</fullName>
    </alternativeName>
</protein>
<dbReference type="InterPro" id="IPR038107">
    <property type="entry name" value="Glycos_transf_N_sf"/>
</dbReference>
<keyword evidence="16" id="KW-0328">Glycosyltransferase</keyword>
<comment type="function">
    <text evidence="13">Involved in lipopolysaccharide (LPS) biosynthesis. Catalyzes the transfer of 3-deoxy-D-manno-octulosonate (Kdo) residue(s) from CMP-Kdo to lipid IV(A), the tetraacyldisaccharide-1,4'-bisphosphate precursor of lipid A.</text>
</comment>
<dbReference type="Pfam" id="PF04413">
    <property type="entry name" value="Glycos_transf_N"/>
    <property type="match status" value="1"/>
</dbReference>
<keyword evidence="8" id="KW-0812">Transmembrane</keyword>
<feature type="domain" description="Glycosyl transferase family 1" evidence="14">
    <location>
        <begin position="249"/>
        <end position="393"/>
    </location>
</feature>
<comment type="subcellular location">
    <subcellularLocation>
        <location evidence="1">Cell inner membrane</location>
        <topology evidence="1">Single-pass membrane protein</topology>
        <orientation evidence="1">Cytoplasmic side</orientation>
    </subcellularLocation>
    <subcellularLocation>
        <location evidence="13">Cell membrane</location>
    </subcellularLocation>
</comment>
<dbReference type="Proteomes" id="UP001170624">
    <property type="component" value="Unassembled WGS sequence"/>
</dbReference>
<dbReference type="EC" id="2.4.99.12" evidence="4 13"/>
<dbReference type="SUPFAM" id="SSF53756">
    <property type="entry name" value="UDP-Glycosyltransferase/glycogen phosphorylase"/>
    <property type="match status" value="1"/>
</dbReference>
<evidence type="ECO:0000256" key="13">
    <source>
        <dbReference type="RuleBase" id="RU365103"/>
    </source>
</evidence>
<dbReference type="InterPro" id="IPR039901">
    <property type="entry name" value="Kdotransferase"/>
</dbReference>
<evidence type="ECO:0000313" key="16">
    <source>
        <dbReference type="EMBL" id="MDO6543141.1"/>
    </source>
</evidence>
<evidence type="ECO:0000256" key="8">
    <source>
        <dbReference type="ARBA" id="ARBA00022968"/>
    </source>
</evidence>
<dbReference type="InterPro" id="IPR001296">
    <property type="entry name" value="Glyco_trans_1"/>
</dbReference>